<feature type="non-terminal residue" evidence="1">
    <location>
        <position position="1"/>
    </location>
</feature>
<accession>A0A4Q9QDF3</accession>
<dbReference type="EMBL" id="ML145085">
    <property type="protein sequence ID" value="TBU65151.1"/>
    <property type="molecule type" value="Genomic_DNA"/>
</dbReference>
<name>A0A4Q9QDF3_9APHY</name>
<dbReference type="Proteomes" id="UP000292082">
    <property type="component" value="Unassembled WGS sequence"/>
</dbReference>
<evidence type="ECO:0000313" key="1">
    <source>
        <dbReference type="EMBL" id="TBU65151.1"/>
    </source>
</evidence>
<keyword evidence="2" id="KW-1185">Reference proteome</keyword>
<protein>
    <submittedName>
        <fullName evidence="1">Uncharacterized protein</fullName>
    </submittedName>
</protein>
<reference evidence="1 2" key="1">
    <citation type="submission" date="2019-01" db="EMBL/GenBank/DDBJ databases">
        <title>Draft genome sequences of three monokaryotic isolates of the white-rot basidiomycete fungus Dichomitus squalens.</title>
        <authorList>
            <consortium name="DOE Joint Genome Institute"/>
            <person name="Lopez S.C."/>
            <person name="Andreopoulos B."/>
            <person name="Pangilinan J."/>
            <person name="Lipzen A."/>
            <person name="Riley R."/>
            <person name="Ahrendt S."/>
            <person name="Ng V."/>
            <person name="Barry K."/>
            <person name="Daum C."/>
            <person name="Grigoriev I.V."/>
            <person name="Hilden K.S."/>
            <person name="Makela M.R."/>
            <person name="de Vries R.P."/>
        </authorList>
    </citation>
    <scope>NUCLEOTIDE SEQUENCE [LARGE SCALE GENOMIC DNA]</scope>
    <source>
        <strain evidence="1 2">CBS 464.89</strain>
    </source>
</reference>
<organism evidence="1 2">
    <name type="scientific">Dichomitus squalens</name>
    <dbReference type="NCBI Taxonomy" id="114155"/>
    <lineage>
        <taxon>Eukaryota</taxon>
        <taxon>Fungi</taxon>
        <taxon>Dikarya</taxon>
        <taxon>Basidiomycota</taxon>
        <taxon>Agaricomycotina</taxon>
        <taxon>Agaricomycetes</taxon>
        <taxon>Polyporales</taxon>
        <taxon>Polyporaceae</taxon>
        <taxon>Dichomitus</taxon>
    </lineage>
</organism>
<dbReference type="AlphaFoldDB" id="A0A4Q9QDF3"/>
<sequence length="129" mass="14246">RMKGFSDTTRNLSMSAFGDKVEDLFELRCLSVPTKMQGRASGALLVDVVKRIRGPCKPLSPSINSFNSDRKSRPSCLRLRVTTDAYEAVGFTTTREQWIGTDNLKWNGPPIPSPIVVSALSRGGHCFRS</sequence>
<gene>
    <name evidence="1" type="ORF">BD310DRAFT_1002613</name>
</gene>
<evidence type="ECO:0000313" key="2">
    <source>
        <dbReference type="Proteomes" id="UP000292082"/>
    </source>
</evidence>
<proteinExistence type="predicted"/>